<organism evidence="3 4">
    <name type="scientific">Zopfia rhizophila CBS 207.26</name>
    <dbReference type="NCBI Taxonomy" id="1314779"/>
    <lineage>
        <taxon>Eukaryota</taxon>
        <taxon>Fungi</taxon>
        <taxon>Dikarya</taxon>
        <taxon>Ascomycota</taxon>
        <taxon>Pezizomycotina</taxon>
        <taxon>Dothideomycetes</taxon>
        <taxon>Dothideomycetes incertae sedis</taxon>
        <taxon>Zopfiaceae</taxon>
        <taxon>Zopfia</taxon>
    </lineage>
</organism>
<keyword evidence="2" id="KW-0732">Signal</keyword>
<dbReference type="Proteomes" id="UP000800200">
    <property type="component" value="Unassembled WGS sequence"/>
</dbReference>
<dbReference type="PANTHER" id="PTHR42109">
    <property type="entry name" value="UNPLACED GENOMIC SCAFFOLD UM_SCAF_CONTIG_1.265, WHOLE GENOME SHOTGUN SEQUENCE"/>
    <property type="match status" value="1"/>
</dbReference>
<evidence type="ECO:0008006" key="5">
    <source>
        <dbReference type="Google" id="ProtNLM"/>
    </source>
</evidence>
<feature type="chain" id="PRO_5025684955" description="Major facilitator superfamily (MFS) profile domain-containing protein" evidence="2">
    <location>
        <begin position="18"/>
        <end position="95"/>
    </location>
</feature>
<keyword evidence="1" id="KW-0472">Membrane</keyword>
<feature type="signal peptide" evidence="2">
    <location>
        <begin position="1"/>
        <end position="17"/>
    </location>
</feature>
<name>A0A6A6DNJ9_9PEZI</name>
<dbReference type="OrthoDB" id="2560628at2759"/>
<keyword evidence="4" id="KW-1185">Reference proteome</keyword>
<protein>
    <recommendedName>
        <fullName evidence="5">Major facilitator superfamily (MFS) profile domain-containing protein</fullName>
    </recommendedName>
</protein>
<dbReference type="PANTHER" id="PTHR42109:SF2">
    <property type="entry name" value="INTEGRAL MEMBRANE PROTEIN"/>
    <property type="match status" value="1"/>
</dbReference>
<sequence length="95" mass="10392">MIVLALCRLTQVSLNLAATELYPPQTAANTALESGVAILTEIGLTPLFMSTASLLNATDRPKGRRMQWILIFLHVPLFRSLILSFTGTNLPLINL</sequence>
<dbReference type="EMBL" id="ML994654">
    <property type="protein sequence ID" value="KAF2181127.1"/>
    <property type="molecule type" value="Genomic_DNA"/>
</dbReference>
<accession>A0A6A6DNJ9</accession>
<dbReference type="AlphaFoldDB" id="A0A6A6DNJ9"/>
<reference evidence="3" key="1">
    <citation type="journal article" date="2020" name="Stud. Mycol.">
        <title>101 Dothideomycetes genomes: a test case for predicting lifestyles and emergence of pathogens.</title>
        <authorList>
            <person name="Haridas S."/>
            <person name="Albert R."/>
            <person name="Binder M."/>
            <person name="Bloem J."/>
            <person name="Labutti K."/>
            <person name="Salamov A."/>
            <person name="Andreopoulos B."/>
            <person name="Baker S."/>
            <person name="Barry K."/>
            <person name="Bills G."/>
            <person name="Bluhm B."/>
            <person name="Cannon C."/>
            <person name="Castanera R."/>
            <person name="Culley D."/>
            <person name="Daum C."/>
            <person name="Ezra D."/>
            <person name="Gonzalez J."/>
            <person name="Henrissat B."/>
            <person name="Kuo A."/>
            <person name="Liang C."/>
            <person name="Lipzen A."/>
            <person name="Lutzoni F."/>
            <person name="Magnuson J."/>
            <person name="Mondo S."/>
            <person name="Nolan M."/>
            <person name="Ohm R."/>
            <person name="Pangilinan J."/>
            <person name="Park H.-J."/>
            <person name="Ramirez L."/>
            <person name="Alfaro M."/>
            <person name="Sun H."/>
            <person name="Tritt A."/>
            <person name="Yoshinaga Y."/>
            <person name="Zwiers L.-H."/>
            <person name="Turgeon B."/>
            <person name="Goodwin S."/>
            <person name="Spatafora J."/>
            <person name="Crous P."/>
            <person name="Grigoriev I."/>
        </authorList>
    </citation>
    <scope>NUCLEOTIDE SEQUENCE</scope>
    <source>
        <strain evidence="3">CBS 207.26</strain>
    </source>
</reference>
<keyword evidence="1" id="KW-1133">Transmembrane helix</keyword>
<feature type="transmembrane region" description="Helical" evidence="1">
    <location>
        <begin position="68"/>
        <end position="87"/>
    </location>
</feature>
<evidence type="ECO:0000313" key="4">
    <source>
        <dbReference type="Proteomes" id="UP000800200"/>
    </source>
</evidence>
<keyword evidence="1" id="KW-0812">Transmembrane</keyword>
<proteinExistence type="predicted"/>
<evidence type="ECO:0000256" key="2">
    <source>
        <dbReference type="SAM" id="SignalP"/>
    </source>
</evidence>
<evidence type="ECO:0000256" key="1">
    <source>
        <dbReference type="SAM" id="Phobius"/>
    </source>
</evidence>
<evidence type="ECO:0000313" key="3">
    <source>
        <dbReference type="EMBL" id="KAF2181127.1"/>
    </source>
</evidence>
<gene>
    <name evidence="3" type="ORF">K469DRAFT_713998</name>
</gene>